<keyword evidence="1" id="KW-0472">Membrane</keyword>
<keyword evidence="3" id="KW-1185">Reference proteome</keyword>
<sequence length="165" mass="19505">MIHTLTIIRFLFPFLLLLAFFCLYKKQYRCMKSFMWRMVVFGSARKFYVSIMMLALIFINWCCCMTDPNLAVGLSSILTLALLNRRIADSTLHILHERKRFWNITLLIAVVCYAIPYMNSVFQLFSLLSVAAVFYPSERVLQQKSVLEDCDSFKSQVEWIMKNYY</sequence>
<evidence type="ECO:0008006" key="4">
    <source>
        <dbReference type="Google" id="ProtNLM"/>
    </source>
</evidence>
<evidence type="ECO:0000256" key="1">
    <source>
        <dbReference type="SAM" id="Phobius"/>
    </source>
</evidence>
<dbReference type="EMBL" id="JAUEII010000006">
    <property type="protein sequence ID" value="MDN0048615.1"/>
    <property type="molecule type" value="Genomic_DNA"/>
</dbReference>
<comment type="caution">
    <text evidence="2">The sequence shown here is derived from an EMBL/GenBank/DDBJ whole genome shotgun (WGS) entry which is preliminary data.</text>
</comment>
<keyword evidence="1" id="KW-0812">Transmembrane</keyword>
<protein>
    <recommendedName>
        <fullName evidence="4">Transmembrane protein</fullName>
    </recommendedName>
</protein>
<feature type="transmembrane region" description="Helical" evidence="1">
    <location>
        <begin position="70"/>
        <end position="88"/>
    </location>
</feature>
<feature type="transmembrane region" description="Helical" evidence="1">
    <location>
        <begin position="6"/>
        <end position="24"/>
    </location>
</feature>
<name>A0ABT7X3J1_9BACE</name>
<reference evidence="2" key="2">
    <citation type="submission" date="2024-05" db="EMBL/GenBank/DDBJ databases">
        <title>Identification and characterization of horizontal gene transfer across gut microbiota members of farm animals based on homology search.</title>
        <authorList>
            <person name="Schwarzerova J."/>
            <person name="Nykrynova M."/>
            <person name="Jureckova K."/>
            <person name="Cejkova D."/>
            <person name="Rychlik I."/>
        </authorList>
    </citation>
    <scope>NUCLEOTIDE SEQUENCE</scope>
    <source>
        <strain evidence="2">84_SSukc20</strain>
    </source>
</reference>
<evidence type="ECO:0000313" key="3">
    <source>
        <dbReference type="Proteomes" id="UP001167871"/>
    </source>
</evidence>
<keyword evidence="1" id="KW-1133">Transmembrane helix</keyword>
<dbReference type="RefSeq" id="WP_301639144.1">
    <property type="nucleotide sequence ID" value="NZ_JAUEII010000006.1"/>
</dbReference>
<gene>
    <name evidence="2" type="ORF">QVO10_04310</name>
</gene>
<reference evidence="2" key="1">
    <citation type="submission" date="2023-06" db="EMBL/GenBank/DDBJ databases">
        <authorList>
            <person name="Zeman M."/>
            <person name="Kubasova T."/>
            <person name="Jahodarova E."/>
            <person name="Nykrynova M."/>
            <person name="Rychlik I."/>
        </authorList>
    </citation>
    <scope>NUCLEOTIDE SEQUENCE</scope>
    <source>
        <strain evidence="2">84_SSukc20</strain>
    </source>
</reference>
<organism evidence="2 3">
    <name type="scientific">Bacteroides gallinaceum</name>
    <dbReference type="NCBI Taxonomy" id="1462571"/>
    <lineage>
        <taxon>Bacteria</taxon>
        <taxon>Pseudomonadati</taxon>
        <taxon>Bacteroidota</taxon>
        <taxon>Bacteroidia</taxon>
        <taxon>Bacteroidales</taxon>
        <taxon>Bacteroidaceae</taxon>
        <taxon>Bacteroides</taxon>
    </lineage>
</organism>
<accession>A0ABT7X3J1</accession>
<feature type="transmembrane region" description="Helical" evidence="1">
    <location>
        <begin position="36"/>
        <end position="58"/>
    </location>
</feature>
<dbReference type="Proteomes" id="UP001167871">
    <property type="component" value="Unassembled WGS sequence"/>
</dbReference>
<evidence type="ECO:0000313" key="2">
    <source>
        <dbReference type="EMBL" id="MDN0048615.1"/>
    </source>
</evidence>
<feature type="transmembrane region" description="Helical" evidence="1">
    <location>
        <begin position="100"/>
        <end position="118"/>
    </location>
</feature>
<proteinExistence type="predicted"/>